<evidence type="ECO:0000256" key="4">
    <source>
        <dbReference type="ARBA" id="ARBA00022692"/>
    </source>
</evidence>
<dbReference type="InterPro" id="IPR003445">
    <property type="entry name" value="Cat_transpt"/>
</dbReference>
<feature type="transmembrane region" description="Helical" evidence="8">
    <location>
        <begin position="81"/>
        <end position="108"/>
    </location>
</feature>
<proteinExistence type="predicted"/>
<dbReference type="InParanoid" id="U2DXP6"/>
<evidence type="ECO:0000256" key="1">
    <source>
        <dbReference type="ARBA" id="ARBA00004651"/>
    </source>
</evidence>
<dbReference type="PANTHER" id="PTHR32024">
    <property type="entry name" value="TRK SYSTEM POTASSIUM UPTAKE PROTEIN TRKG-RELATED"/>
    <property type="match status" value="1"/>
</dbReference>
<organism evidence="9 10">
    <name type="scientific">Haloplasma contractile SSD-17B</name>
    <dbReference type="NCBI Taxonomy" id="1033810"/>
    <lineage>
        <taxon>Bacteria</taxon>
        <taxon>Bacillati</taxon>
        <taxon>Mycoplasmatota</taxon>
        <taxon>Mollicutes</taxon>
        <taxon>Haloplasmatales</taxon>
        <taxon>Haloplasmataceae</taxon>
        <taxon>Haloplasma</taxon>
    </lineage>
</organism>
<feature type="transmembrane region" description="Helical" evidence="8">
    <location>
        <begin position="24"/>
        <end position="42"/>
    </location>
</feature>
<dbReference type="GO" id="GO:0005886">
    <property type="term" value="C:plasma membrane"/>
    <property type="evidence" value="ECO:0007669"/>
    <property type="project" value="UniProtKB-SubCell"/>
</dbReference>
<evidence type="ECO:0000256" key="5">
    <source>
        <dbReference type="ARBA" id="ARBA00022989"/>
    </source>
</evidence>
<keyword evidence="2" id="KW-0813">Transport</keyword>
<feature type="transmembrane region" description="Helical" evidence="8">
    <location>
        <begin position="364"/>
        <end position="384"/>
    </location>
</feature>
<reference evidence="9 10" key="1">
    <citation type="journal article" date="2011" name="J. Bacteriol.">
        <title>Genome sequence of Haloplasma contractile, an unusual contractile bacterium from a deep-sea anoxic brine lake.</title>
        <authorList>
            <person name="Antunes A."/>
            <person name="Alam I."/>
            <person name="El Dorry H."/>
            <person name="Siam R."/>
            <person name="Robertson A."/>
            <person name="Bajic V.B."/>
            <person name="Stingl U."/>
        </authorList>
    </citation>
    <scope>NUCLEOTIDE SEQUENCE [LARGE SCALE GENOMIC DNA]</scope>
    <source>
        <strain evidence="9 10">SSD-17B</strain>
    </source>
</reference>
<dbReference type="AlphaFoldDB" id="U2DXP6"/>
<evidence type="ECO:0000313" key="10">
    <source>
        <dbReference type="Proteomes" id="UP000005707"/>
    </source>
</evidence>
<dbReference type="GO" id="GO:0008762">
    <property type="term" value="F:UDP-N-acetylmuramate dehydrogenase activity"/>
    <property type="evidence" value="ECO:0007669"/>
    <property type="project" value="UniProtKB-EC"/>
</dbReference>
<dbReference type="eggNOG" id="COG0168">
    <property type="taxonomic scope" value="Bacteria"/>
</dbReference>
<keyword evidence="3" id="KW-1003">Cell membrane</keyword>
<keyword evidence="4 8" id="KW-0812">Transmembrane</keyword>
<feature type="transmembrane region" description="Helical" evidence="8">
    <location>
        <begin position="242"/>
        <end position="264"/>
    </location>
</feature>
<keyword evidence="7 8" id="KW-0472">Membrane</keyword>
<feature type="transmembrane region" description="Helical" evidence="8">
    <location>
        <begin position="390"/>
        <end position="408"/>
    </location>
</feature>
<dbReference type="GO" id="GO:0008324">
    <property type="term" value="F:monoatomic cation transmembrane transporter activity"/>
    <property type="evidence" value="ECO:0007669"/>
    <property type="project" value="InterPro"/>
</dbReference>
<evidence type="ECO:0000256" key="2">
    <source>
        <dbReference type="ARBA" id="ARBA00022448"/>
    </source>
</evidence>
<sequence>MKKLGSLARWIRQVLFGSYVRTFISYYAGFTLIGTLLLMLPISLKDADMIPLTFIDALFISASGMSTTGLSPVNISETLSIFGQVILALIIQVGGVGIMLMIAGFWVFTGRRITFRERTLIMTDQNQINMNGVIKLVRDMAIILFCIEFTGFLLLGTHFYYAGYFSFEESYFQAFFLAISMTTNAGFDITGTSLVDYSNDYYVQVVSMFLMFSGAVGFWALVETKDWLKAKLGNERFEFSIYVKLIVSMHIVMTIIGALFIIIFEFNHFFYDKGLVESLFYSLFMSLTTRNSGFQTMDVSAFQPVTHMLFNAFMFIGSSPNSAGGGIRTTTFIVVSLAIVSFAKGKDQVTLSGRSIKLKTIFKSFIVLVSAACIVFTSTLLLSLTESKEIHVILFEVCSAFGTTGLSLGITSELSDIGKIIIIMTMFIGRIGIIALLLSFKKKGGHYNGVRYPEMDLIIG</sequence>
<name>U2DXP6_9MOLU</name>
<comment type="subcellular location">
    <subcellularLocation>
        <location evidence="1">Cell membrane</location>
        <topology evidence="1">Multi-pass membrane protein</topology>
    </subcellularLocation>
</comment>
<feature type="transmembrane region" description="Helical" evidence="8">
    <location>
        <begin position="420"/>
        <end position="440"/>
    </location>
</feature>
<dbReference type="EC" id="1.3.1.98" evidence="9"/>
<feature type="transmembrane region" description="Helical" evidence="8">
    <location>
        <begin position="201"/>
        <end position="222"/>
    </location>
</feature>
<protein>
    <submittedName>
        <fullName evidence="9">Ktr system potassium uptake protein D</fullName>
        <ecNumber evidence="9">1.3.1.98</ecNumber>
    </submittedName>
</protein>
<keyword evidence="10" id="KW-1185">Reference proteome</keyword>
<keyword evidence="5 8" id="KW-1133">Transmembrane helix</keyword>
<evidence type="ECO:0000256" key="6">
    <source>
        <dbReference type="ARBA" id="ARBA00023065"/>
    </source>
</evidence>
<dbReference type="GO" id="GO:0030001">
    <property type="term" value="P:metal ion transport"/>
    <property type="evidence" value="ECO:0007669"/>
    <property type="project" value="UniProtKB-ARBA"/>
</dbReference>
<feature type="transmembrane region" description="Helical" evidence="8">
    <location>
        <begin position="323"/>
        <end position="343"/>
    </location>
</feature>
<accession>U2DXP6</accession>
<dbReference type="RefSeq" id="WP_008826967.1">
    <property type="nucleotide sequence ID" value="NZ_AFNU02000002.1"/>
</dbReference>
<keyword evidence="9" id="KW-0560">Oxidoreductase</keyword>
<reference evidence="9 10" key="2">
    <citation type="journal article" date="2013" name="PLoS ONE">
        <title>INDIGO - INtegrated Data Warehouse of MIcrobial GenOmes with Examples from the Red Sea Extremophiles.</title>
        <authorList>
            <person name="Alam I."/>
            <person name="Antunes A."/>
            <person name="Kamau A.A."/>
            <person name="Ba Alawi W."/>
            <person name="Kalkatawi M."/>
            <person name="Stingl U."/>
            <person name="Bajic V.B."/>
        </authorList>
    </citation>
    <scope>NUCLEOTIDE SEQUENCE [LARGE SCALE GENOMIC DNA]</scope>
    <source>
        <strain evidence="9 10">SSD-17B</strain>
    </source>
</reference>
<comment type="caution">
    <text evidence="9">The sequence shown here is derived from an EMBL/GenBank/DDBJ whole genome shotgun (WGS) entry which is preliminary data.</text>
</comment>
<evidence type="ECO:0000256" key="7">
    <source>
        <dbReference type="ARBA" id="ARBA00023136"/>
    </source>
</evidence>
<dbReference type="Pfam" id="PF02386">
    <property type="entry name" value="TrkH"/>
    <property type="match status" value="1"/>
</dbReference>
<dbReference type="OrthoDB" id="9810952at2"/>
<feature type="transmembrane region" description="Helical" evidence="8">
    <location>
        <begin position="140"/>
        <end position="161"/>
    </location>
</feature>
<dbReference type="FunCoup" id="U2DXP6">
    <property type="interactions" value="60"/>
</dbReference>
<evidence type="ECO:0000256" key="8">
    <source>
        <dbReference type="SAM" id="Phobius"/>
    </source>
</evidence>
<evidence type="ECO:0000256" key="3">
    <source>
        <dbReference type="ARBA" id="ARBA00022475"/>
    </source>
</evidence>
<dbReference type="PANTHER" id="PTHR32024:SF4">
    <property type="entry name" value="KTR SYSTEM POTASSIUM UPTAKE PROTEIN D"/>
    <property type="match status" value="1"/>
</dbReference>
<gene>
    <name evidence="9" type="primary">ktrD</name>
    <name evidence="9" type="ORF">HLPCO_000631</name>
</gene>
<dbReference type="STRING" id="1033810.HLPCO_000631"/>
<dbReference type="Proteomes" id="UP000005707">
    <property type="component" value="Unassembled WGS sequence"/>
</dbReference>
<evidence type="ECO:0000313" key="9">
    <source>
        <dbReference type="EMBL" id="ERJ13022.1"/>
    </source>
</evidence>
<keyword evidence="6" id="KW-0406">Ion transport</keyword>
<dbReference type="EMBL" id="AFNU02000002">
    <property type="protein sequence ID" value="ERJ13022.1"/>
    <property type="molecule type" value="Genomic_DNA"/>
</dbReference>